<dbReference type="HOGENOM" id="CLU_1388811_0_0_4"/>
<dbReference type="InterPro" id="IPR013424">
    <property type="entry name" value="Ice-binding_C"/>
</dbReference>
<name>C7RNR4_ACCRE</name>
<accession>C7RNR4</accession>
<dbReference type="InterPro" id="IPR006946">
    <property type="entry name" value="DGR2-like_dom"/>
</dbReference>
<reference evidence="4" key="1">
    <citation type="submission" date="2009-08" db="EMBL/GenBank/DDBJ databases">
        <authorList>
            <consortium name="US DOE Joint Genome Institute"/>
            <person name="Lucas S."/>
            <person name="Copeland A."/>
            <person name="Lapidus A."/>
            <person name="Glavina del Rio T."/>
            <person name="Dalin E."/>
            <person name="Tice H."/>
            <person name="Bruce D."/>
            <person name="Barry K."/>
            <person name="Pitluck S."/>
            <person name="Lowry S."/>
            <person name="Larimer F."/>
            <person name="Land M."/>
            <person name="Hauser L."/>
            <person name="Kyrpides N."/>
            <person name="Ivanova N."/>
            <person name="McMahon K.D."/>
            <person name="Hugenholtz P."/>
        </authorList>
    </citation>
    <scope>NUCLEOTIDE SEQUENCE</scope>
    <source>
        <strain evidence="4">UW-1</strain>
    </source>
</reference>
<protein>
    <recommendedName>
        <fullName evidence="5">PEP-CTERM protein-sorting domain-containing protein</fullName>
    </recommendedName>
</protein>
<evidence type="ECO:0008006" key="5">
    <source>
        <dbReference type="Google" id="ProtNLM"/>
    </source>
</evidence>
<dbReference type="eggNOG" id="COG3210">
    <property type="taxonomic scope" value="Bacteria"/>
</dbReference>
<evidence type="ECO:0000259" key="3">
    <source>
        <dbReference type="Pfam" id="PF07589"/>
    </source>
</evidence>
<sequence length="211" mass="21363" precursor="true">MMNVKLASMLSGAGVILALAPAAASAVNLITNGDFESWSGSFLPSAGYSTVNAGQSFINDWTVGSTSVDVIRGAYGAISGISIDLLGTPGPGSVSQTFASSASQQYKVAFDLSKNTYSTGGASAMTVIIGGAAPLSLSYTGTASPTHYEFLYTATGTSTNLKFVSADSGNSGAVLDNVSVTAVPEADTYTMLIAGLGLVGFVARRRMPKSL</sequence>
<evidence type="ECO:0000313" key="4">
    <source>
        <dbReference type="EMBL" id="ACV34200.1"/>
    </source>
</evidence>
<dbReference type="Pfam" id="PF07589">
    <property type="entry name" value="PEP-CTERM"/>
    <property type="match status" value="1"/>
</dbReference>
<dbReference type="Gene3D" id="2.60.120.260">
    <property type="entry name" value="Galactose-binding domain-like"/>
    <property type="match status" value="1"/>
</dbReference>
<feature type="signal peptide" evidence="1">
    <location>
        <begin position="1"/>
        <end position="26"/>
    </location>
</feature>
<feature type="domain" description="DUF642" evidence="2">
    <location>
        <begin position="28"/>
        <end position="180"/>
    </location>
</feature>
<dbReference type="STRING" id="522306.CAP2UW1_0862"/>
<organism evidence="4">
    <name type="scientific">Accumulibacter regalis</name>
    <dbReference type="NCBI Taxonomy" id="522306"/>
    <lineage>
        <taxon>Bacteria</taxon>
        <taxon>Pseudomonadati</taxon>
        <taxon>Pseudomonadota</taxon>
        <taxon>Betaproteobacteria</taxon>
        <taxon>Candidatus Accumulibacter</taxon>
    </lineage>
</organism>
<proteinExistence type="predicted"/>
<dbReference type="InterPro" id="IPR027576">
    <property type="entry name" value="Choice_anch_C_dom"/>
</dbReference>
<evidence type="ECO:0000256" key="1">
    <source>
        <dbReference type="SAM" id="SignalP"/>
    </source>
</evidence>
<feature type="domain" description="Ice-binding protein C-terminal" evidence="3">
    <location>
        <begin position="182"/>
        <end position="206"/>
    </location>
</feature>
<dbReference type="NCBIfam" id="TIGR04362">
    <property type="entry name" value="choice_anch_C"/>
    <property type="match status" value="1"/>
</dbReference>
<dbReference type="AlphaFoldDB" id="C7RNR4"/>
<feature type="chain" id="PRO_5002983695" description="PEP-CTERM protein-sorting domain-containing protein" evidence="1">
    <location>
        <begin position="27"/>
        <end position="211"/>
    </location>
</feature>
<dbReference type="InterPro" id="IPR008979">
    <property type="entry name" value="Galactose-bd-like_sf"/>
</dbReference>
<evidence type="ECO:0000259" key="2">
    <source>
        <dbReference type="Pfam" id="PF04862"/>
    </source>
</evidence>
<dbReference type="EMBL" id="CP001715">
    <property type="protein sequence ID" value="ACV34200.1"/>
    <property type="molecule type" value="Genomic_DNA"/>
</dbReference>
<dbReference type="KEGG" id="app:CAP2UW1_0862"/>
<reference evidence="4" key="2">
    <citation type="submission" date="2009-09" db="EMBL/GenBank/DDBJ databases">
        <title>Complete sequence of chromosome of Candidatus Accumulibacter phosphatis clade IIA str. UW-1.</title>
        <authorList>
            <consortium name="US DOE Joint Genome Institute"/>
            <person name="Martin H.G."/>
            <person name="Ivanova N."/>
            <person name="Kunin V."/>
            <person name="Warnecke F."/>
            <person name="Barry K."/>
            <person name="He S."/>
            <person name="Salamov A."/>
            <person name="Szeto E."/>
            <person name="Dalin E."/>
            <person name="Pangilinan J.L."/>
            <person name="Lapidus A."/>
            <person name="Lowry S."/>
            <person name="Kyrpides N.C."/>
            <person name="McMahon K.D."/>
            <person name="Hugenholtz P."/>
        </authorList>
    </citation>
    <scope>NUCLEOTIDE SEQUENCE [LARGE SCALE GENOMIC DNA]</scope>
    <source>
        <strain evidence="4">UW-1</strain>
    </source>
</reference>
<gene>
    <name evidence="4" type="ordered locus">CAP2UW1_0862</name>
</gene>
<keyword evidence="1" id="KW-0732">Signal</keyword>
<dbReference type="Pfam" id="PF04862">
    <property type="entry name" value="DUF642"/>
    <property type="match status" value="1"/>
</dbReference>
<dbReference type="SUPFAM" id="SSF49785">
    <property type="entry name" value="Galactose-binding domain-like"/>
    <property type="match status" value="1"/>
</dbReference>